<gene>
    <name evidence="2" type="ORF">FXN65_19290</name>
</gene>
<name>A0A5J6QR92_9GAMM</name>
<dbReference type="InterPro" id="IPR036259">
    <property type="entry name" value="MFS_trans_sf"/>
</dbReference>
<feature type="transmembrane region" description="Helical" evidence="1">
    <location>
        <begin position="163"/>
        <end position="182"/>
    </location>
</feature>
<dbReference type="EMBL" id="CP043311">
    <property type="protein sequence ID" value="QEY64095.1"/>
    <property type="molecule type" value="Genomic_DNA"/>
</dbReference>
<dbReference type="SUPFAM" id="SSF103473">
    <property type="entry name" value="MFS general substrate transporter"/>
    <property type="match status" value="1"/>
</dbReference>
<accession>A0A5J6QR92</accession>
<dbReference type="RefSeq" id="WP_151135402.1">
    <property type="nucleotide sequence ID" value="NZ_CP043311.1"/>
</dbReference>
<keyword evidence="1" id="KW-1133">Transmembrane helix</keyword>
<dbReference type="CDD" id="cd06180">
    <property type="entry name" value="MFS_YjiJ"/>
    <property type="match status" value="1"/>
</dbReference>
<feature type="transmembrane region" description="Helical" evidence="1">
    <location>
        <begin position="74"/>
        <end position="92"/>
    </location>
</feature>
<dbReference type="Proteomes" id="UP000327179">
    <property type="component" value="Chromosome"/>
</dbReference>
<proteinExistence type="predicted"/>
<reference evidence="2 3" key="1">
    <citation type="submission" date="2019-08" db="EMBL/GenBank/DDBJ databases">
        <title>Whole-genome Sequencing of e-waste polymer degrading bacterium Pseudomonas sp. strain PE08.</title>
        <authorList>
            <person name="Kirdat K."/>
            <person name="Debbarma P."/>
            <person name="Narawade N."/>
            <person name="Suyal D."/>
            <person name="Thorat V."/>
            <person name="Shouche Y."/>
            <person name="Goel R."/>
            <person name="Yadav A."/>
        </authorList>
    </citation>
    <scope>NUCLEOTIDE SEQUENCE [LARGE SCALE GENOMIC DNA]</scope>
    <source>
        <strain evidence="2 3">PE08</strain>
    </source>
</reference>
<dbReference type="PANTHER" id="PTHR23537">
    <property type="match status" value="1"/>
</dbReference>
<sequence>MPPLIRLMACLFALIVAMGVGRFALTPLLPHLIAEGQVSLTGAGLVAAANYLGYLVGALDAFYASSPRQARLRLVAGLWATVLLTLASALAEGFWPHVLLRFALGVTSAWVLVVVTGLSQRIAAEANRPRLGSLVFAGPAFGVMLTGALALELNLQGQGSAMLWLAFGVLALLLTLATHPLLPHPQAPTVTTIQPVPRRPRSLYALLAAYGLVGLGYIIPATFLSQMAAARFHGQWQADLFWPAFGLAAAIGVVLVSLRRQRPGGTRRWLVVALWLQALGTLACTLPGMAGLVLGVILSGGPFLAGMQLVMQYARELDPQGHSRNVGLLTAAFALGQLAGPLLAAASSHFSGDLQPALYAAGAGLLLAGALMARPGANPAGANSFAKQDAVLPCGSEFIRE</sequence>
<protein>
    <submittedName>
        <fullName evidence="2">MFS transporter</fullName>
    </submittedName>
</protein>
<dbReference type="GO" id="GO:0005886">
    <property type="term" value="C:plasma membrane"/>
    <property type="evidence" value="ECO:0007669"/>
    <property type="project" value="TreeGrafter"/>
</dbReference>
<keyword evidence="3" id="KW-1185">Reference proteome</keyword>
<feature type="transmembrane region" description="Helical" evidence="1">
    <location>
        <begin position="270"/>
        <end position="290"/>
    </location>
</feature>
<dbReference type="Gene3D" id="1.20.1250.20">
    <property type="entry name" value="MFS general substrate transporter like domains"/>
    <property type="match status" value="2"/>
</dbReference>
<feature type="transmembrane region" description="Helical" evidence="1">
    <location>
        <begin position="203"/>
        <end position="220"/>
    </location>
</feature>
<evidence type="ECO:0000313" key="3">
    <source>
        <dbReference type="Proteomes" id="UP000327179"/>
    </source>
</evidence>
<dbReference type="AlphaFoldDB" id="A0A5J6QR92"/>
<feature type="transmembrane region" description="Helical" evidence="1">
    <location>
        <begin position="40"/>
        <end position="62"/>
    </location>
</feature>
<evidence type="ECO:0000256" key="1">
    <source>
        <dbReference type="SAM" id="Phobius"/>
    </source>
</evidence>
<dbReference type="KEGG" id="plal:FXN65_19290"/>
<keyword evidence="1" id="KW-0472">Membrane</keyword>
<dbReference type="PANTHER" id="PTHR23537:SF1">
    <property type="entry name" value="SUGAR TRANSPORTER"/>
    <property type="match status" value="1"/>
</dbReference>
<keyword evidence="1" id="KW-0812">Transmembrane</keyword>
<dbReference type="Pfam" id="PF06779">
    <property type="entry name" value="MFS_4"/>
    <property type="match status" value="1"/>
</dbReference>
<organism evidence="2 3">
    <name type="scientific">Metapseudomonas lalkuanensis</name>
    <dbReference type="NCBI Taxonomy" id="2604832"/>
    <lineage>
        <taxon>Bacteria</taxon>
        <taxon>Pseudomonadati</taxon>
        <taxon>Pseudomonadota</taxon>
        <taxon>Gammaproteobacteria</taxon>
        <taxon>Pseudomonadales</taxon>
        <taxon>Pseudomonadaceae</taxon>
        <taxon>Metapseudomonas</taxon>
    </lineage>
</organism>
<feature type="transmembrane region" description="Helical" evidence="1">
    <location>
        <begin position="240"/>
        <end position="258"/>
    </location>
</feature>
<feature type="transmembrane region" description="Helical" evidence="1">
    <location>
        <begin position="98"/>
        <end position="119"/>
    </location>
</feature>
<evidence type="ECO:0000313" key="2">
    <source>
        <dbReference type="EMBL" id="QEY64095.1"/>
    </source>
</evidence>
<feature type="transmembrane region" description="Helical" evidence="1">
    <location>
        <begin position="131"/>
        <end position="151"/>
    </location>
</feature>
<dbReference type="InterPro" id="IPR010645">
    <property type="entry name" value="MFS_4"/>
</dbReference>